<dbReference type="InterPro" id="IPR052342">
    <property type="entry name" value="MCH/BMMD"/>
</dbReference>
<comment type="caution">
    <text evidence="2">The sequence shown here is derived from an EMBL/GenBank/DDBJ whole genome shotgun (WGS) entry which is preliminary data.</text>
</comment>
<dbReference type="PANTHER" id="PTHR43664:SF1">
    <property type="entry name" value="BETA-METHYLMALYL-COA DEHYDRATASE"/>
    <property type="match status" value="1"/>
</dbReference>
<evidence type="ECO:0000313" key="2">
    <source>
        <dbReference type="EMBL" id="HHK68038.1"/>
    </source>
</evidence>
<dbReference type="Pfam" id="PF01575">
    <property type="entry name" value="MaoC_dehydratas"/>
    <property type="match status" value="1"/>
</dbReference>
<dbReference type="PANTHER" id="PTHR43664">
    <property type="entry name" value="MONOAMINE OXIDASE-RELATED"/>
    <property type="match status" value="1"/>
</dbReference>
<protein>
    <submittedName>
        <fullName evidence="2">MaoC family dehydratase</fullName>
    </submittedName>
</protein>
<reference evidence="2" key="1">
    <citation type="journal article" date="2020" name="mSystems">
        <title>Genome- and Community-Level Interaction Insights into Carbon Utilization and Element Cycling Functions of Hydrothermarchaeota in Hydrothermal Sediment.</title>
        <authorList>
            <person name="Zhou Z."/>
            <person name="Liu Y."/>
            <person name="Xu W."/>
            <person name="Pan J."/>
            <person name="Luo Z.H."/>
            <person name="Li M."/>
        </authorList>
    </citation>
    <scope>NUCLEOTIDE SEQUENCE [LARGE SCALE GENOMIC DNA]</scope>
    <source>
        <strain evidence="2">SpSt-1056</strain>
    </source>
</reference>
<dbReference type="InterPro" id="IPR002539">
    <property type="entry name" value="MaoC-like_dom"/>
</dbReference>
<dbReference type="CDD" id="cd03451">
    <property type="entry name" value="FkbR2"/>
    <property type="match status" value="1"/>
</dbReference>
<evidence type="ECO:0000259" key="1">
    <source>
        <dbReference type="Pfam" id="PF01575"/>
    </source>
</evidence>
<gene>
    <name evidence="2" type="ORF">ENM11_02635</name>
</gene>
<accession>A0A7C5L939</accession>
<name>A0A7C5L939_CALS0</name>
<sequence>MSVFSGYPGLFFEDVKPRQVIVHRLGRTVTFQDNLFFSHSLLNTACLHFDKEYMQFTEFKQPLLVMTMVLGISFGVASEDFKNIARDVEIKNVRMLAPVFDGDTLHVVTEILETKEHPERKDVGIVVARHKTYKNNYATQVMQVDRELLLYKRDYLPRWRIQGKTFAIHR</sequence>
<dbReference type="AlphaFoldDB" id="A0A7C5L939"/>
<feature type="domain" description="MaoC-like" evidence="1">
    <location>
        <begin position="17"/>
        <end position="123"/>
    </location>
</feature>
<dbReference type="SUPFAM" id="SSF54637">
    <property type="entry name" value="Thioesterase/thiol ester dehydrase-isomerase"/>
    <property type="match status" value="1"/>
</dbReference>
<dbReference type="Gene3D" id="3.10.129.10">
    <property type="entry name" value="Hotdog Thioesterase"/>
    <property type="match status" value="1"/>
</dbReference>
<proteinExistence type="predicted"/>
<organism evidence="2">
    <name type="scientific">Caldiarchaeum subterraneum</name>
    <dbReference type="NCBI Taxonomy" id="311458"/>
    <lineage>
        <taxon>Archaea</taxon>
        <taxon>Nitrososphaerota</taxon>
        <taxon>Candidatus Caldarchaeales</taxon>
        <taxon>Candidatus Caldarchaeaceae</taxon>
        <taxon>Candidatus Caldarchaeum</taxon>
    </lineage>
</organism>
<dbReference type="EMBL" id="DRWN01000022">
    <property type="protein sequence ID" value="HHK68038.1"/>
    <property type="molecule type" value="Genomic_DNA"/>
</dbReference>
<dbReference type="InterPro" id="IPR029069">
    <property type="entry name" value="HotDog_dom_sf"/>
</dbReference>